<evidence type="ECO:0000313" key="2">
    <source>
        <dbReference type="WBParaSite" id="RSKR_0000416050.1"/>
    </source>
</evidence>
<accession>A0AC35TTW9</accession>
<name>A0AC35TTW9_9BILA</name>
<reference evidence="2" key="1">
    <citation type="submission" date="2016-11" db="UniProtKB">
        <authorList>
            <consortium name="WormBaseParasite"/>
        </authorList>
    </citation>
    <scope>IDENTIFICATION</scope>
    <source>
        <strain evidence="2">KR3021</strain>
    </source>
</reference>
<evidence type="ECO:0000313" key="1">
    <source>
        <dbReference type="Proteomes" id="UP000095286"/>
    </source>
</evidence>
<dbReference type="WBParaSite" id="RSKR_0000416050.1">
    <property type="protein sequence ID" value="RSKR_0000416050.1"/>
    <property type="gene ID" value="RSKR_0000416050"/>
</dbReference>
<dbReference type="Proteomes" id="UP000095286">
    <property type="component" value="Unplaced"/>
</dbReference>
<organism evidence="1 2">
    <name type="scientific">Rhabditophanes sp. KR3021</name>
    <dbReference type="NCBI Taxonomy" id="114890"/>
    <lineage>
        <taxon>Eukaryota</taxon>
        <taxon>Metazoa</taxon>
        <taxon>Ecdysozoa</taxon>
        <taxon>Nematoda</taxon>
        <taxon>Chromadorea</taxon>
        <taxon>Rhabditida</taxon>
        <taxon>Tylenchina</taxon>
        <taxon>Panagrolaimomorpha</taxon>
        <taxon>Strongyloidoidea</taxon>
        <taxon>Alloionematidae</taxon>
        <taxon>Rhabditophanes</taxon>
    </lineage>
</organism>
<proteinExistence type="predicted"/>
<protein>
    <submittedName>
        <fullName evidence="2">Bursicon</fullName>
    </submittedName>
</protein>
<sequence>MISMSRLLKGDAFSKFIDGAHKVVLTADVLVCLNLAIPMSINSVDDDKNSNSDLNNNDNIQSKPTLDKNLSKDAFQSLKPKRRGEKKRRKQMKIEYTFGHVDNFPKFGSVCETCNFNMTITHEGCESLQIPGKFCCGLCRSIYIPNLRPKKMKAHFKSSEECLPHEKEYTKFRLNCPSRTPNFVMRDVVTVKSCKCTSISY</sequence>